<reference evidence="9" key="1">
    <citation type="submission" date="2020-05" db="EMBL/GenBank/DDBJ databases">
        <authorList>
            <person name="Chiriac C."/>
            <person name="Salcher M."/>
            <person name="Ghai R."/>
            <person name="Kavagutti S V."/>
        </authorList>
    </citation>
    <scope>NUCLEOTIDE SEQUENCE</scope>
</reference>
<dbReference type="Gene3D" id="3.40.50.1010">
    <property type="entry name" value="5'-nuclease"/>
    <property type="match status" value="1"/>
</dbReference>
<dbReference type="GO" id="GO:0004540">
    <property type="term" value="F:RNA nuclease activity"/>
    <property type="evidence" value="ECO:0007669"/>
    <property type="project" value="InterPro"/>
</dbReference>
<dbReference type="HAMAP" id="MF_00265">
    <property type="entry name" value="VapC_Nob1"/>
    <property type="match status" value="1"/>
</dbReference>
<dbReference type="Pfam" id="PF01850">
    <property type="entry name" value="PIN"/>
    <property type="match status" value="1"/>
</dbReference>
<dbReference type="InterPro" id="IPR050556">
    <property type="entry name" value="Type_II_TA_system_RNase"/>
</dbReference>
<evidence type="ECO:0000259" key="8">
    <source>
        <dbReference type="Pfam" id="PF01850"/>
    </source>
</evidence>
<dbReference type="InterPro" id="IPR002716">
    <property type="entry name" value="PIN_dom"/>
</dbReference>
<dbReference type="EMBL" id="CAESAN010000216">
    <property type="protein sequence ID" value="CAB4347536.1"/>
    <property type="molecule type" value="Genomic_DNA"/>
</dbReference>
<dbReference type="AlphaFoldDB" id="A0A6J6A220"/>
<dbReference type="GO" id="GO:0016787">
    <property type="term" value="F:hydrolase activity"/>
    <property type="evidence" value="ECO:0007669"/>
    <property type="project" value="UniProtKB-KW"/>
</dbReference>
<keyword evidence="4" id="KW-0479">Metal-binding</keyword>
<dbReference type="SUPFAM" id="SSF88723">
    <property type="entry name" value="PIN domain-like"/>
    <property type="match status" value="1"/>
</dbReference>
<evidence type="ECO:0000256" key="7">
    <source>
        <dbReference type="ARBA" id="ARBA00038093"/>
    </source>
</evidence>
<dbReference type="PANTHER" id="PTHR33653">
    <property type="entry name" value="RIBONUCLEASE VAPC2"/>
    <property type="match status" value="1"/>
</dbReference>
<evidence type="ECO:0000256" key="6">
    <source>
        <dbReference type="ARBA" id="ARBA00022842"/>
    </source>
</evidence>
<evidence type="ECO:0000256" key="1">
    <source>
        <dbReference type="ARBA" id="ARBA00001946"/>
    </source>
</evidence>
<evidence type="ECO:0000256" key="3">
    <source>
        <dbReference type="ARBA" id="ARBA00022722"/>
    </source>
</evidence>
<feature type="domain" description="PIN" evidence="8">
    <location>
        <begin position="3"/>
        <end position="123"/>
    </location>
</feature>
<dbReference type="InterPro" id="IPR029060">
    <property type="entry name" value="PIN-like_dom_sf"/>
</dbReference>
<evidence type="ECO:0000313" key="9">
    <source>
        <dbReference type="EMBL" id="CAB4347536.1"/>
    </source>
</evidence>
<keyword evidence="3" id="KW-0540">Nuclease</keyword>
<sequence length="129" mass="13749">MAVLIDTDLLIAAERGDLRGLTAVADEERAVSVITVSELLHGVWRSAEPEGIWRGAFVERLLASLEPIPITDQVARIHAAVSANLVTRGEMIGAHDLWIACTALTHGYGVLTGNAADFSRVPGLRVVSP</sequence>
<dbReference type="GO" id="GO:0046872">
    <property type="term" value="F:metal ion binding"/>
    <property type="evidence" value="ECO:0007669"/>
    <property type="project" value="UniProtKB-KW"/>
</dbReference>
<evidence type="ECO:0000256" key="5">
    <source>
        <dbReference type="ARBA" id="ARBA00022801"/>
    </source>
</evidence>
<evidence type="ECO:0000256" key="4">
    <source>
        <dbReference type="ARBA" id="ARBA00022723"/>
    </source>
</evidence>
<keyword evidence="5" id="KW-0378">Hydrolase</keyword>
<evidence type="ECO:0000256" key="2">
    <source>
        <dbReference type="ARBA" id="ARBA00022649"/>
    </source>
</evidence>
<comment type="cofactor">
    <cofactor evidence="1">
        <name>Mg(2+)</name>
        <dbReference type="ChEBI" id="CHEBI:18420"/>
    </cofactor>
</comment>
<dbReference type="InterPro" id="IPR022907">
    <property type="entry name" value="VapC_family"/>
</dbReference>
<keyword evidence="2" id="KW-1277">Toxin-antitoxin system</keyword>
<proteinExistence type="inferred from homology"/>
<name>A0A6J6A220_9ZZZZ</name>
<comment type="similarity">
    <text evidence="7">Belongs to the PINc/VapC protein family.</text>
</comment>
<protein>
    <submittedName>
        <fullName evidence="9">Unannotated protein</fullName>
    </submittedName>
</protein>
<dbReference type="PANTHER" id="PTHR33653:SF1">
    <property type="entry name" value="RIBONUCLEASE VAPC2"/>
    <property type="match status" value="1"/>
</dbReference>
<keyword evidence="6" id="KW-0460">Magnesium</keyword>
<organism evidence="9">
    <name type="scientific">freshwater metagenome</name>
    <dbReference type="NCBI Taxonomy" id="449393"/>
    <lineage>
        <taxon>unclassified sequences</taxon>
        <taxon>metagenomes</taxon>
        <taxon>ecological metagenomes</taxon>
    </lineage>
</organism>
<accession>A0A6J6A220</accession>
<gene>
    <name evidence="9" type="ORF">UFOPK3547_01719</name>
</gene>